<dbReference type="Gene3D" id="3.40.30.10">
    <property type="entry name" value="Glutaredoxin"/>
    <property type="match status" value="1"/>
</dbReference>
<evidence type="ECO:0000256" key="2">
    <source>
        <dbReference type="ARBA" id="ARBA00022729"/>
    </source>
</evidence>
<dbReference type="Pfam" id="PF13462">
    <property type="entry name" value="Thioredoxin_4"/>
    <property type="match status" value="1"/>
</dbReference>
<dbReference type="EMBL" id="MHTS01000009">
    <property type="protein sequence ID" value="OHA64723.1"/>
    <property type="molecule type" value="Genomic_DNA"/>
</dbReference>
<name>A0A1G2QW43_9BACT</name>
<accession>A0A1G2QW43</accession>
<dbReference type="InterPro" id="IPR012336">
    <property type="entry name" value="Thioredoxin-like_fold"/>
</dbReference>
<dbReference type="PANTHER" id="PTHR13887">
    <property type="entry name" value="GLUTATHIONE S-TRANSFERASE KAPPA"/>
    <property type="match status" value="1"/>
</dbReference>
<evidence type="ECO:0000256" key="3">
    <source>
        <dbReference type="ARBA" id="ARBA00023002"/>
    </source>
</evidence>
<sequence>MKGNRDSSLVLVEYGDFQCPACAAYVPLIKQLEQEFGSEIAVAYRHLPLRQIHPNAELSARAAQAAALQGKFWEMHDVLFEKQSSWAKISNPEDTFAEYAVSVGLDEQQFRNDLKSNEVRDRVQEDYASALADGLNSTPSFFFRGVRISNPQTYEQLRQLVLAALEQHGTSAEPAE</sequence>
<gene>
    <name evidence="7" type="ORF">A2843_00340</name>
</gene>
<evidence type="ECO:0000256" key="1">
    <source>
        <dbReference type="ARBA" id="ARBA00005791"/>
    </source>
</evidence>
<keyword evidence="5" id="KW-0676">Redox-active center</keyword>
<dbReference type="PANTHER" id="PTHR13887:SF14">
    <property type="entry name" value="DISULFIDE BOND FORMATION PROTEIN D"/>
    <property type="match status" value="1"/>
</dbReference>
<keyword evidence="3" id="KW-0560">Oxidoreductase</keyword>
<dbReference type="SUPFAM" id="SSF52833">
    <property type="entry name" value="Thioredoxin-like"/>
    <property type="match status" value="1"/>
</dbReference>
<comment type="similarity">
    <text evidence="1">Belongs to the thioredoxin family. DsbA subfamily.</text>
</comment>
<organism evidence="7 8">
    <name type="scientific">Candidatus Wildermuthbacteria bacterium RIFCSPHIGHO2_01_FULL_48_27b</name>
    <dbReference type="NCBI Taxonomy" id="1802447"/>
    <lineage>
        <taxon>Bacteria</taxon>
        <taxon>Candidatus Wildermuthiibacteriota</taxon>
    </lineage>
</organism>
<dbReference type="GO" id="GO:0016491">
    <property type="term" value="F:oxidoreductase activity"/>
    <property type="evidence" value="ECO:0007669"/>
    <property type="project" value="UniProtKB-KW"/>
</dbReference>
<dbReference type="InterPro" id="IPR013766">
    <property type="entry name" value="Thioredoxin_domain"/>
</dbReference>
<dbReference type="Proteomes" id="UP000178170">
    <property type="component" value="Unassembled WGS sequence"/>
</dbReference>
<keyword evidence="4" id="KW-1015">Disulfide bond</keyword>
<dbReference type="InterPro" id="IPR036249">
    <property type="entry name" value="Thioredoxin-like_sf"/>
</dbReference>
<dbReference type="PROSITE" id="PS51352">
    <property type="entry name" value="THIOREDOXIN_2"/>
    <property type="match status" value="1"/>
</dbReference>
<evidence type="ECO:0000259" key="6">
    <source>
        <dbReference type="PROSITE" id="PS51352"/>
    </source>
</evidence>
<dbReference type="AlphaFoldDB" id="A0A1G2QW43"/>
<keyword evidence="2" id="KW-0732">Signal</keyword>
<feature type="domain" description="Thioredoxin" evidence="6">
    <location>
        <begin position="1"/>
        <end position="166"/>
    </location>
</feature>
<protein>
    <recommendedName>
        <fullName evidence="6">Thioredoxin domain-containing protein</fullName>
    </recommendedName>
</protein>
<evidence type="ECO:0000313" key="7">
    <source>
        <dbReference type="EMBL" id="OHA64723.1"/>
    </source>
</evidence>
<comment type="caution">
    <text evidence="7">The sequence shown here is derived from an EMBL/GenBank/DDBJ whole genome shotgun (WGS) entry which is preliminary data.</text>
</comment>
<proteinExistence type="inferred from homology"/>
<reference evidence="7 8" key="1">
    <citation type="journal article" date="2016" name="Nat. Commun.">
        <title>Thousands of microbial genomes shed light on interconnected biogeochemical processes in an aquifer system.</title>
        <authorList>
            <person name="Anantharaman K."/>
            <person name="Brown C.T."/>
            <person name="Hug L.A."/>
            <person name="Sharon I."/>
            <person name="Castelle C.J."/>
            <person name="Probst A.J."/>
            <person name="Thomas B.C."/>
            <person name="Singh A."/>
            <person name="Wilkins M.J."/>
            <person name="Karaoz U."/>
            <person name="Brodie E.L."/>
            <person name="Williams K.H."/>
            <person name="Hubbard S.S."/>
            <person name="Banfield J.F."/>
        </authorList>
    </citation>
    <scope>NUCLEOTIDE SEQUENCE [LARGE SCALE GENOMIC DNA]</scope>
</reference>
<evidence type="ECO:0000313" key="8">
    <source>
        <dbReference type="Proteomes" id="UP000178170"/>
    </source>
</evidence>
<evidence type="ECO:0000256" key="4">
    <source>
        <dbReference type="ARBA" id="ARBA00023157"/>
    </source>
</evidence>
<evidence type="ECO:0000256" key="5">
    <source>
        <dbReference type="ARBA" id="ARBA00023284"/>
    </source>
</evidence>